<organism evidence="2 3">
    <name type="scientific">Tectimicrobiota bacterium</name>
    <dbReference type="NCBI Taxonomy" id="2528274"/>
    <lineage>
        <taxon>Bacteria</taxon>
        <taxon>Pseudomonadati</taxon>
        <taxon>Nitrospinota/Tectimicrobiota group</taxon>
        <taxon>Candidatus Tectimicrobiota</taxon>
    </lineage>
</organism>
<dbReference type="EMBL" id="JACPUR010000019">
    <property type="protein sequence ID" value="MBI3127865.1"/>
    <property type="molecule type" value="Genomic_DNA"/>
</dbReference>
<dbReference type="InterPro" id="IPR050383">
    <property type="entry name" value="GlyoxalaseI/FosfomycinResist"/>
</dbReference>
<dbReference type="Gene3D" id="3.10.180.10">
    <property type="entry name" value="2,3-Dihydroxybiphenyl 1,2-Dioxygenase, domain 1"/>
    <property type="match status" value="1"/>
</dbReference>
<evidence type="ECO:0000259" key="1">
    <source>
        <dbReference type="PROSITE" id="PS51819"/>
    </source>
</evidence>
<dbReference type="Proteomes" id="UP000782312">
    <property type="component" value="Unassembled WGS sequence"/>
</dbReference>
<dbReference type="PANTHER" id="PTHR21366:SF14">
    <property type="entry name" value="GLYOXALASE DOMAIN-CONTAINING PROTEIN 5"/>
    <property type="match status" value="1"/>
</dbReference>
<dbReference type="SUPFAM" id="SSF54593">
    <property type="entry name" value="Glyoxalase/Bleomycin resistance protein/Dihydroxybiphenyl dioxygenase"/>
    <property type="match status" value="1"/>
</dbReference>
<proteinExistence type="predicted"/>
<reference evidence="2" key="1">
    <citation type="submission" date="2020-07" db="EMBL/GenBank/DDBJ databases">
        <title>Huge and variable diversity of episymbiotic CPR bacteria and DPANN archaea in groundwater ecosystems.</title>
        <authorList>
            <person name="He C.Y."/>
            <person name="Keren R."/>
            <person name="Whittaker M."/>
            <person name="Farag I.F."/>
            <person name="Doudna J."/>
            <person name="Cate J.H.D."/>
            <person name="Banfield J.F."/>
        </authorList>
    </citation>
    <scope>NUCLEOTIDE SEQUENCE</scope>
    <source>
        <strain evidence="2">NC_groundwater_763_Ag_S-0.2um_68_21</strain>
    </source>
</reference>
<sequence length="130" mass="14401">MEVEYFDHVVFTARDVEAACAFYERVLGMERVAFDGGRVALRFGRHKINLHQAGREYLPRAAQALPGTQDLCFITRVPLAEAMAHVRACGVGIELGPVRKSGALGDIRSFYFRDPDGNLVEVSNYPEGEA</sequence>
<name>A0A932I0V6_UNCTE</name>
<dbReference type="CDD" id="cd07253">
    <property type="entry name" value="GLOD5"/>
    <property type="match status" value="1"/>
</dbReference>
<dbReference type="AlphaFoldDB" id="A0A932I0V6"/>
<dbReference type="InterPro" id="IPR037523">
    <property type="entry name" value="VOC_core"/>
</dbReference>
<protein>
    <submittedName>
        <fullName evidence="2">VOC family protein</fullName>
    </submittedName>
</protein>
<gene>
    <name evidence="2" type="ORF">HYZ11_09695</name>
</gene>
<evidence type="ECO:0000313" key="3">
    <source>
        <dbReference type="Proteomes" id="UP000782312"/>
    </source>
</evidence>
<dbReference type="InterPro" id="IPR029068">
    <property type="entry name" value="Glyas_Bleomycin-R_OHBP_Dase"/>
</dbReference>
<comment type="caution">
    <text evidence="2">The sequence shown here is derived from an EMBL/GenBank/DDBJ whole genome shotgun (WGS) entry which is preliminary data.</text>
</comment>
<dbReference type="PROSITE" id="PS51819">
    <property type="entry name" value="VOC"/>
    <property type="match status" value="1"/>
</dbReference>
<feature type="domain" description="VOC" evidence="1">
    <location>
        <begin position="5"/>
        <end position="125"/>
    </location>
</feature>
<dbReference type="Pfam" id="PF00903">
    <property type="entry name" value="Glyoxalase"/>
    <property type="match status" value="1"/>
</dbReference>
<evidence type="ECO:0000313" key="2">
    <source>
        <dbReference type="EMBL" id="MBI3127865.1"/>
    </source>
</evidence>
<accession>A0A932I0V6</accession>
<dbReference type="PANTHER" id="PTHR21366">
    <property type="entry name" value="GLYOXALASE FAMILY PROTEIN"/>
    <property type="match status" value="1"/>
</dbReference>
<dbReference type="InterPro" id="IPR004360">
    <property type="entry name" value="Glyas_Fos-R_dOase_dom"/>
</dbReference>